<dbReference type="SMART" id="SM00547">
    <property type="entry name" value="ZnF_RBZ"/>
    <property type="match status" value="1"/>
</dbReference>
<dbReference type="InterPro" id="IPR036339">
    <property type="entry name" value="PUB-like_dom_sf"/>
</dbReference>
<feature type="region of interest" description="Disordered" evidence="5">
    <location>
        <begin position="544"/>
        <end position="564"/>
    </location>
</feature>
<organism evidence="7 8">
    <name type="scientific">Drosophila rubida</name>
    <dbReference type="NCBI Taxonomy" id="30044"/>
    <lineage>
        <taxon>Eukaryota</taxon>
        <taxon>Metazoa</taxon>
        <taxon>Ecdysozoa</taxon>
        <taxon>Arthropoda</taxon>
        <taxon>Hexapoda</taxon>
        <taxon>Insecta</taxon>
        <taxon>Pterygota</taxon>
        <taxon>Neoptera</taxon>
        <taxon>Endopterygota</taxon>
        <taxon>Diptera</taxon>
        <taxon>Brachycera</taxon>
        <taxon>Muscomorpha</taxon>
        <taxon>Ephydroidea</taxon>
        <taxon>Drosophilidae</taxon>
        <taxon>Drosophila</taxon>
    </lineage>
</organism>
<proteinExistence type="predicted"/>
<evidence type="ECO:0000256" key="3">
    <source>
        <dbReference type="ARBA" id="ARBA00022833"/>
    </source>
</evidence>
<dbReference type="Gene3D" id="2.30.30.380">
    <property type="entry name" value="Zn-finger domain of Sec23/24"/>
    <property type="match status" value="1"/>
</dbReference>
<dbReference type="Gene3D" id="1.20.58.2190">
    <property type="match status" value="1"/>
</dbReference>
<comment type="caution">
    <text evidence="7">The sequence shown here is derived from an EMBL/GenBank/DDBJ whole genome shotgun (WGS) entry which is preliminary data.</text>
</comment>
<dbReference type="PANTHER" id="PTHR15326:SF2">
    <property type="entry name" value="PROTEIN TAMOZHENNIC"/>
    <property type="match status" value="1"/>
</dbReference>
<feature type="region of interest" description="Disordered" evidence="5">
    <location>
        <begin position="300"/>
        <end position="332"/>
    </location>
</feature>
<feature type="compositionally biased region" description="Basic and acidic residues" evidence="5">
    <location>
        <begin position="301"/>
        <end position="312"/>
    </location>
</feature>
<feature type="compositionally biased region" description="Basic and acidic residues" evidence="5">
    <location>
        <begin position="707"/>
        <end position="723"/>
    </location>
</feature>
<feature type="compositionally biased region" description="Low complexity" evidence="5">
    <location>
        <begin position="726"/>
        <end position="738"/>
    </location>
</feature>
<dbReference type="EMBL" id="JAJJHW010002585">
    <property type="protein sequence ID" value="KAH8371057.1"/>
    <property type="molecule type" value="Genomic_DNA"/>
</dbReference>
<dbReference type="AlphaFoldDB" id="A0AAD4K0N2"/>
<evidence type="ECO:0000313" key="8">
    <source>
        <dbReference type="Proteomes" id="UP001200034"/>
    </source>
</evidence>
<protein>
    <recommendedName>
        <fullName evidence="6">RanBP2-type domain-containing protein</fullName>
    </recommendedName>
</protein>
<accession>A0AAD4K0N2</accession>
<dbReference type="Pfam" id="PF21388">
    <property type="entry name" value="SPATA2_PUB-like"/>
    <property type="match status" value="1"/>
</dbReference>
<feature type="compositionally biased region" description="Basic residues" evidence="5">
    <location>
        <begin position="313"/>
        <end position="327"/>
    </location>
</feature>
<gene>
    <name evidence="7" type="ORF">KR093_006015</name>
</gene>
<feature type="compositionally biased region" description="Basic and acidic residues" evidence="5">
    <location>
        <begin position="548"/>
        <end position="564"/>
    </location>
</feature>
<feature type="compositionally biased region" description="Low complexity" evidence="5">
    <location>
        <begin position="765"/>
        <end position="780"/>
    </location>
</feature>
<evidence type="ECO:0000256" key="4">
    <source>
        <dbReference type="PROSITE-ProRule" id="PRU00322"/>
    </source>
</evidence>
<name>A0AAD4K0N2_9MUSC</name>
<evidence type="ECO:0000256" key="1">
    <source>
        <dbReference type="ARBA" id="ARBA00022723"/>
    </source>
</evidence>
<dbReference type="PROSITE" id="PS01358">
    <property type="entry name" value="ZF_RANBP2_1"/>
    <property type="match status" value="1"/>
</dbReference>
<keyword evidence="3" id="KW-0862">Zinc</keyword>
<keyword evidence="1" id="KW-0479">Metal-binding</keyword>
<feature type="domain" description="RanBP2-type" evidence="6">
    <location>
        <begin position="794"/>
        <end position="823"/>
    </location>
</feature>
<evidence type="ECO:0000259" key="6">
    <source>
        <dbReference type="PROSITE" id="PS50199"/>
    </source>
</evidence>
<dbReference type="GO" id="GO:0005737">
    <property type="term" value="C:cytoplasm"/>
    <property type="evidence" value="ECO:0007669"/>
    <property type="project" value="TreeGrafter"/>
</dbReference>
<dbReference type="InterPro" id="IPR048839">
    <property type="entry name" value="SPATA2_PUB-like"/>
</dbReference>
<dbReference type="GO" id="GO:0008270">
    <property type="term" value="F:zinc ion binding"/>
    <property type="evidence" value="ECO:0007669"/>
    <property type="project" value="UniProtKB-KW"/>
</dbReference>
<feature type="region of interest" description="Disordered" evidence="5">
    <location>
        <begin position="689"/>
        <end position="794"/>
    </location>
</feature>
<dbReference type="SUPFAM" id="SSF143503">
    <property type="entry name" value="PUG domain-like"/>
    <property type="match status" value="1"/>
</dbReference>
<evidence type="ECO:0000256" key="5">
    <source>
        <dbReference type="SAM" id="MobiDB-lite"/>
    </source>
</evidence>
<evidence type="ECO:0000313" key="7">
    <source>
        <dbReference type="EMBL" id="KAH8371057.1"/>
    </source>
</evidence>
<dbReference type="SUPFAM" id="SSF90209">
    <property type="entry name" value="Ran binding protein zinc finger-like"/>
    <property type="match status" value="1"/>
</dbReference>
<reference evidence="7" key="1">
    <citation type="journal article" date="2021" name="Mol. Ecol. Resour.">
        <title>Phylogenomic analyses of the genus Drosophila reveals genomic signals of climate adaptation.</title>
        <authorList>
            <person name="Li F."/>
            <person name="Rane R.V."/>
            <person name="Luria V."/>
            <person name="Xiong Z."/>
            <person name="Chen J."/>
            <person name="Li Z."/>
            <person name="Catullo R.A."/>
            <person name="Griffin P.C."/>
            <person name="Schiffer M."/>
            <person name="Pearce S."/>
            <person name="Lee S.F."/>
            <person name="McElroy K."/>
            <person name="Stocker A."/>
            <person name="Shirriffs J."/>
            <person name="Cockerell F."/>
            <person name="Coppin C."/>
            <person name="Sgro C.M."/>
            <person name="Karger A."/>
            <person name="Cain J.W."/>
            <person name="Weber J.A."/>
            <person name="Santpere G."/>
            <person name="Kirschner M.W."/>
            <person name="Hoffmann A.A."/>
            <person name="Oakeshott J.G."/>
            <person name="Zhang G."/>
        </authorList>
    </citation>
    <scope>NUCLEOTIDE SEQUENCE</scope>
    <source>
        <strain evidence="7">BGI-SZ-2011g</strain>
    </source>
</reference>
<sequence length="840" mass="93987">MSDLKTCKDLFDDILVLHWKYLESDLGDQKLEDRKNLESYLKQYLCRERPNCKFHLPETAHVLRRTVCELNDFTAHRATVGFEAINQYASNLFTKPWRKEFRELKTYSGSYQHDVESNLVDADKLFEAMGYRRSAEDTFVFEGPICPDQVANVARDAMAAYVECQIMKHIYAGLHNAGFKCTWQEIYHYRECHVGGTTQAIKEMGEKCMRREQQQLINLENTYSNVMPNRCDNCMADKPLISASCAMRGHGNCIHNTYGLHQSIPPTNLSCIYQQPTAGLMTHSRSLEHYQEPHAALPHRHSFDQHPKDCSAQHHHSHQRSHQHQHQHPQQQPHLYEAPYDCLDGLSMDSTASYAAVTGSYNAPGNRFPLPYNISSQLNAQYATPLDGYANAEHNNSNMYASIGKPTASAAVPLSCGYYGNPAMTRQSGNTAAMAAMQHRQSTYPPDHHLIAFDERAQLMQHDFNDPRLYEPRHGQASIPRILSNKHSMNSGLYAPTSTYVSGNYDLPTTLPQPPQNQQDMCVYAQPTPKSSRIRAQCELTEPATLERSQRHRDQLNDPMDNNRKATHKELRDRISLTAGAATTAPADAHHHHYQHHQHQMLERDLNISDTTTSYESPSMDDIATLSSSPPLIPKVQEGVGSFESWNYVFKNLDRTGYSKDLGDREDLLIQSLGLDSLTLANGGLSQGAAGVEKRRSETQNQTANVEKSRTLEKKREGREVRAVHAPAPMSAPNSSSAGVKKMKSALKTATIDRRATGSSLAAPTGRASSGRNRNSSTGAVAKQPPPVSTQLTTPNEWNCRSCTFLNPDTTRVCEMCAHSKDFNMEAAASVSQHASSTCV</sequence>
<dbReference type="PROSITE" id="PS50199">
    <property type="entry name" value="ZF_RANBP2_2"/>
    <property type="match status" value="1"/>
</dbReference>
<keyword evidence="2 4" id="KW-0863">Zinc-finger</keyword>
<dbReference type="PANTHER" id="PTHR15326">
    <property type="entry name" value="SPERMATOGENESIS-ASSOCIATED PROTEIN 2/TAMOZHENNIC"/>
    <property type="match status" value="1"/>
</dbReference>
<dbReference type="InterPro" id="IPR036443">
    <property type="entry name" value="Znf_RanBP2_sf"/>
</dbReference>
<dbReference type="Proteomes" id="UP001200034">
    <property type="component" value="Unassembled WGS sequence"/>
</dbReference>
<dbReference type="InterPro" id="IPR001876">
    <property type="entry name" value="Znf_RanBP2"/>
</dbReference>
<keyword evidence="8" id="KW-1185">Reference proteome</keyword>
<evidence type="ECO:0000256" key="2">
    <source>
        <dbReference type="ARBA" id="ARBA00022771"/>
    </source>
</evidence>